<dbReference type="EMBL" id="QJKJ01000601">
    <property type="protein sequence ID" value="RDY11671.1"/>
    <property type="molecule type" value="Genomic_DNA"/>
</dbReference>
<accession>A0A371I9G6</accession>
<sequence>MNAKSRHLHSKLKTITKGNRSIAKIFCSILSHCRCSSLYCMQFFLIDFLMCTMLLQQLFNIALNFAISLKSNPCFLLEKIKKMTLAKFLLSILHKFLQLKINFHKLESQVTTIFNALR</sequence>
<dbReference type="AlphaFoldDB" id="A0A371I9G6"/>
<dbReference type="Proteomes" id="UP000257109">
    <property type="component" value="Unassembled WGS sequence"/>
</dbReference>
<protein>
    <submittedName>
        <fullName evidence="1">Uncharacterized protein</fullName>
    </submittedName>
</protein>
<reference evidence="1" key="1">
    <citation type="submission" date="2018-05" db="EMBL/GenBank/DDBJ databases">
        <title>Draft genome of Mucuna pruriens seed.</title>
        <authorList>
            <person name="Nnadi N.E."/>
            <person name="Vos R."/>
            <person name="Hasami M.H."/>
            <person name="Devisetty U.K."/>
            <person name="Aguiy J.C."/>
        </authorList>
    </citation>
    <scope>NUCLEOTIDE SEQUENCE [LARGE SCALE GENOMIC DNA]</scope>
    <source>
        <strain evidence="1">JCA_2017</strain>
    </source>
</reference>
<organism evidence="1 2">
    <name type="scientific">Mucuna pruriens</name>
    <name type="common">Velvet bean</name>
    <name type="synonym">Dolichos pruriens</name>
    <dbReference type="NCBI Taxonomy" id="157652"/>
    <lineage>
        <taxon>Eukaryota</taxon>
        <taxon>Viridiplantae</taxon>
        <taxon>Streptophyta</taxon>
        <taxon>Embryophyta</taxon>
        <taxon>Tracheophyta</taxon>
        <taxon>Spermatophyta</taxon>
        <taxon>Magnoliopsida</taxon>
        <taxon>eudicotyledons</taxon>
        <taxon>Gunneridae</taxon>
        <taxon>Pentapetalae</taxon>
        <taxon>rosids</taxon>
        <taxon>fabids</taxon>
        <taxon>Fabales</taxon>
        <taxon>Fabaceae</taxon>
        <taxon>Papilionoideae</taxon>
        <taxon>50 kb inversion clade</taxon>
        <taxon>NPAAA clade</taxon>
        <taxon>indigoferoid/millettioid clade</taxon>
        <taxon>Phaseoleae</taxon>
        <taxon>Mucuna</taxon>
    </lineage>
</organism>
<keyword evidence="2" id="KW-1185">Reference proteome</keyword>
<name>A0A371I9G6_MUCPR</name>
<evidence type="ECO:0000313" key="1">
    <source>
        <dbReference type="EMBL" id="RDY11671.1"/>
    </source>
</evidence>
<evidence type="ECO:0000313" key="2">
    <source>
        <dbReference type="Proteomes" id="UP000257109"/>
    </source>
</evidence>
<feature type="non-terminal residue" evidence="1">
    <location>
        <position position="1"/>
    </location>
</feature>
<proteinExistence type="predicted"/>
<comment type="caution">
    <text evidence="1">The sequence shown here is derived from an EMBL/GenBank/DDBJ whole genome shotgun (WGS) entry which is preliminary data.</text>
</comment>
<gene>
    <name evidence="1" type="ORF">CR513_03662</name>
</gene>